<dbReference type="Proteomes" id="UP000189674">
    <property type="component" value="Chromosome"/>
</dbReference>
<evidence type="ECO:0000256" key="1">
    <source>
        <dbReference type="ARBA" id="ARBA00022676"/>
    </source>
</evidence>
<gene>
    <name evidence="3" type="primary">rfaC</name>
    <name evidence="3" type="ORF">STSP2_01155</name>
</gene>
<accession>A0A1U9NJA7</accession>
<dbReference type="GO" id="GO:0009244">
    <property type="term" value="P:lipopolysaccharide core region biosynthetic process"/>
    <property type="evidence" value="ECO:0007669"/>
    <property type="project" value="TreeGrafter"/>
</dbReference>
<dbReference type="EMBL" id="CP019791">
    <property type="protein sequence ID" value="AQT68001.1"/>
    <property type="molecule type" value="Genomic_DNA"/>
</dbReference>
<dbReference type="Gene3D" id="3.40.50.2000">
    <property type="entry name" value="Glycogen Phosphorylase B"/>
    <property type="match status" value="2"/>
</dbReference>
<dbReference type="GO" id="GO:0008713">
    <property type="term" value="F:ADP-heptose-lipopolysaccharide heptosyltransferase activity"/>
    <property type="evidence" value="ECO:0007669"/>
    <property type="project" value="TreeGrafter"/>
</dbReference>
<sequence length="354" mass="39765">MQKDKEHKRILIMKPSALGDVATALPALQAVRKRWPDARISWLVRPEFAPLLECVPAVDEIILFDRKLLGKFYKKEARRELAGLIRKLRGAKFDLVLDFQGLLRTALLGWISGCRRRYGMKGAREFAWLFYNHHVERPKDSLHVTDYYLKMTDECGARTDKVDYGIQIPEEAVGSAGRLLSHYAIDYGRYVVFICQSAHQWKCWPREKFAELADLVHDELKTPVVAVGTAGEREYIDEIAGMTDSFFVNLAGKTNLPELLAVLGNAKAVVTNDTGPGQIASTFDVPLVMVCGPSNPSRIGPYKREESVAAIDAFDRGEAIRSSYPGHRIECVGVEKVFERLRELIEHGSVSSSD</sequence>
<dbReference type="CDD" id="cd03789">
    <property type="entry name" value="GT9_LPS_heptosyltransferase"/>
    <property type="match status" value="1"/>
</dbReference>
<evidence type="ECO:0000256" key="2">
    <source>
        <dbReference type="ARBA" id="ARBA00022679"/>
    </source>
</evidence>
<dbReference type="Pfam" id="PF01075">
    <property type="entry name" value="Glyco_transf_9"/>
    <property type="match status" value="1"/>
</dbReference>
<dbReference type="EC" id="2.-.-.-" evidence="3"/>
<reference evidence="4" key="1">
    <citation type="submission" date="2017-02" db="EMBL/GenBank/DDBJ databases">
        <title>Comparative genomics and description of representatives of a novel lineage of planctomycetes thriving in anoxic sediments.</title>
        <authorList>
            <person name="Spring S."/>
            <person name="Bunk B."/>
            <person name="Sproer C."/>
        </authorList>
    </citation>
    <scope>NUCLEOTIDE SEQUENCE [LARGE SCALE GENOMIC DNA]</scope>
    <source>
        <strain evidence="4">ST-NAGAB-D1</strain>
    </source>
</reference>
<keyword evidence="1" id="KW-0328">Glycosyltransferase</keyword>
<dbReference type="OrthoDB" id="9797795at2"/>
<evidence type="ECO:0000313" key="3">
    <source>
        <dbReference type="EMBL" id="AQT68001.1"/>
    </source>
</evidence>
<organism evidence="3 4">
    <name type="scientific">Anaerohalosphaera lusitana</name>
    <dbReference type="NCBI Taxonomy" id="1936003"/>
    <lineage>
        <taxon>Bacteria</taxon>
        <taxon>Pseudomonadati</taxon>
        <taxon>Planctomycetota</taxon>
        <taxon>Phycisphaerae</taxon>
        <taxon>Sedimentisphaerales</taxon>
        <taxon>Anaerohalosphaeraceae</taxon>
        <taxon>Anaerohalosphaera</taxon>
    </lineage>
</organism>
<dbReference type="STRING" id="1936003.STSP2_01155"/>
<dbReference type="KEGG" id="alus:STSP2_01155"/>
<protein>
    <submittedName>
        <fullName evidence="3">Lipopolysaccharide heptosyltransferase 1</fullName>
        <ecNumber evidence="3">2.-.-.-</ecNumber>
    </submittedName>
</protein>
<keyword evidence="2 3" id="KW-0808">Transferase</keyword>
<dbReference type="RefSeq" id="WP_146660645.1">
    <property type="nucleotide sequence ID" value="NZ_CP019791.1"/>
</dbReference>
<dbReference type="PANTHER" id="PTHR30160">
    <property type="entry name" value="TETRAACYLDISACCHARIDE 4'-KINASE-RELATED"/>
    <property type="match status" value="1"/>
</dbReference>
<proteinExistence type="predicted"/>
<evidence type="ECO:0000313" key="4">
    <source>
        <dbReference type="Proteomes" id="UP000189674"/>
    </source>
</evidence>
<keyword evidence="4" id="KW-1185">Reference proteome</keyword>
<dbReference type="InterPro" id="IPR002201">
    <property type="entry name" value="Glyco_trans_9"/>
</dbReference>
<name>A0A1U9NJA7_9BACT</name>
<dbReference type="SUPFAM" id="SSF53756">
    <property type="entry name" value="UDP-Glycosyltransferase/glycogen phosphorylase"/>
    <property type="match status" value="1"/>
</dbReference>
<dbReference type="GO" id="GO:0005829">
    <property type="term" value="C:cytosol"/>
    <property type="evidence" value="ECO:0007669"/>
    <property type="project" value="TreeGrafter"/>
</dbReference>
<dbReference type="InterPro" id="IPR051199">
    <property type="entry name" value="LPS_LOS_Heptosyltrfase"/>
</dbReference>
<dbReference type="AlphaFoldDB" id="A0A1U9NJA7"/>